<reference evidence="5 6" key="1">
    <citation type="submission" date="2014-02" db="EMBL/GenBank/DDBJ databases">
        <title>Genome sequence of Ureaplasma diversum strain 246.</title>
        <authorList>
            <person name="Sirand-Pugnet P."/>
            <person name="Breton M."/>
            <person name="Dordet-Frisoni E."/>
            <person name="Baranowski E."/>
            <person name="Barre A."/>
            <person name="Couture C."/>
            <person name="Dupuy V."/>
            <person name="Gaurivaud P."/>
            <person name="Jacob D."/>
            <person name="Lemaitre C."/>
            <person name="Manso-Silvan L."/>
            <person name="Nikolski M."/>
            <person name="Nouvel L.-X."/>
            <person name="Poumarat F."/>
            <person name="Tardy F."/>
            <person name="Thebault P."/>
            <person name="Theil S."/>
            <person name="Citti C."/>
            <person name="Thiaucourt F."/>
            <person name="Blanchard A."/>
        </authorList>
    </citation>
    <scope>NUCLEOTIDE SEQUENCE [LARGE SCALE GENOMIC DNA]</scope>
    <source>
        <strain evidence="5 6">NCTC 246</strain>
    </source>
</reference>
<dbReference type="eggNOG" id="COG1925">
    <property type="taxonomic scope" value="Bacteria"/>
</dbReference>
<keyword evidence="3" id="KW-0598">Phosphotransferase system</keyword>
<organism evidence="5 6">
    <name type="scientific">Ureaplasma diversum NCTC 246</name>
    <dbReference type="NCBI Taxonomy" id="1188241"/>
    <lineage>
        <taxon>Bacteria</taxon>
        <taxon>Bacillati</taxon>
        <taxon>Mycoplasmatota</taxon>
        <taxon>Mycoplasmoidales</taxon>
        <taxon>Mycoplasmoidaceae</taxon>
        <taxon>Ureaplasma</taxon>
    </lineage>
</organism>
<dbReference type="InterPro" id="IPR000032">
    <property type="entry name" value="HPr-like"/>
</dbReference>
<protein>
    <submittedName>
        <fullName evidence="5">Phosphocarrier protein HPr</fullName>
    </submittedName>
</protein>
<dbReference type="Gene3D" id="3.30.1340.10">
    <property type="entry name" value="HPr-like"/>
    <property type="match status" value="1"/>
</dbReference>
<dbReference type="EMBL" id="JFDP01000055">
    <property type="protein sequence ID" value="KEZ22945.1"/>
    <property type="molecule type" value="Genomic_DNA"/>
</dbReference>
<evidence type="ECO:0000256" key="1">
    <source>
        <dbReference type="ARBA" id="ARBA00004496"/>
    </source>
</evidence>
<dbReference type="Pfam" id="PF00381">
    <property type="entry name" value="PTS-HPr"/>
    <property type="match status" value="1"/>
</dbReference>
<sequence>MVLSVSKKFVIKMDLATIVHEITYFCHAAGDFSSKIEIKVDNKKADAKSIINIMALGIKQDSEIELTATGSDAQNAITRLEEILRQQAIID</sequence>
<gene>
    <name evidence="5" type="primary">ptsH</name>
    <name evidence="5" type="ORF">UDIV_4410</name>
</gene>
<dbReference type="GO" id="GO:0009401">
    <property type="term" value="P:phosphoenolpyruvate-dependent sugar phosphotransferase system"/>
    <property type="evidence" value="ECO:0007669"/>
    <property type="project" value="UniProtKB-KW"/>
</dbReference>
<evidence type="ECO:0000313" key="6">
    <source>
        <dbReference type="Proteomes" id="UP000028537"/>
    </source>
</evidence>
<dbReference type="InterPro" id="IPR035895">
    <property type="entry name" value="HPr-like_sf"/>
</dbReference>
<dbReference type="Proteomes" id="UP000028537">
    <property type="component" value="Unassembled WGS sequence"/>
</dbReference>
<dbReference type="RefSeq" id="WP_038102899.1">
    <property type="nucleotide sequence ID" value="NZ_JFDP01000055.1"/>
</dbReference>
<evidence type="ECO:0000313" key="5">
    <source>
        <dbReference type="EMBL" id="KEZ22945.1"/>
    </source>
</evidence>
<dbReference type="AlphaFoldDB" id="A0A084EYA3"/>
<evidence type="ECO:0000256" key="3">
    <source>
        <dbReference type="ARBA" id="ARBA00022683"/>
    </source>
</evidence>
<keyword evidence="2" id="KW-0963">Cytoplasm</keyword>
<dbReference type="SUPFAM" id="SSF55594">
    <property type="entry name" value="HPr-like"/>
    <property type="match status" value="1"/>
</dbReference>
<evidence type="ECO:0000259" key="4">
    <source>
        <dbReference type="PROSITE" id="PS51350"/>
    </source>
</evidence>
<feature type="domain" description="HPr" evidence="4">
    <location>
        <begin position="1"/>
        <end position="91"/>
    </location>
</feature>
<dbReference type="NCBIfam" id="TIGR01003">
    <property type="entry name" value="PTS_HPr_family"/>
    <property type="match status" value="1"/>
</dbReference>
<dbReference type="PRINTS" id="PR00107">
    <property type="entry name" value="PHOSPHOCPHPR"/>
</dbReference>
<dbReference type="GO" id="GO:0005737">
    <property type="term" value="C:cytoplasm"/>
    <property type="evidence" value="ECO:0007669"/>
    <property type="project" value="UniProtKB-SubCell"/>
</dbReference>
<name>A0A084EYA3_9BACT</name>
<accession>A0A084EYA3</accession>
<dbReference type="PROSITE" id="PS51350">
    <property type="entry name" value="PTS_HPR_DOM"/>
    <property type="match status" value="1"/>
</dbReference>
<dbReference type="PANTHER" id="PTHR33705">
    <property type="entry name" value="PHOSPHOCARRIER PROTEIN HPR"/>
    <property type="match status" value="1"/>
</dbReference>
<evidence type="ECO:0000256" key="2">
    <source>
        <dbReference type="ARBA" id="ARBA00022490"/>
    </source>
</evidence>
<dbReference type="PANTHER" id="PTHR33705:SF2">
    <property type="entry name" value="PHOSPHOCARRIER PROTEIN NPR"/>
    <property type="match status" value="1"/>
</dbReference>
<proteinExistence type="predicted"/>
<keyword evidence="6" id="KW-1185">Reference proteome</keyword>
<comment type="caution">
    <text evidence="5">The sequence shown here is derived from an EMBL/GenBank/DDBJ whole genome shotgun (WGS) entry which is preliminary data.</text>
</comment>
<comment type="subcellular location">
    <subcellularLocation>
        <location evidence="1">Cytoplasm</location>
    </subcellularLocation>
</comment>
<dbReference type="InterPro" id="IPR050399">
    <property type="entry name" value="HPr"/>
</dbReference>
<dbReference type="OrthoDB" id="9809047at2"/>